<evidence type="ECO:0000313" key="7">
    <source>
        <dbReference type="Proteomes" id="UP001186452"/>
    </source>
</evidence>
<dbReference type="InterPro" id="IPR016035">
    <property type="entry name" value="Acyl_Trfase/lysoPLipase"/>
</dbReference>
<dbReference type="Gene3D" id="3.40.1090.10">
    <property type="entry name" value="Cytosolic phospholipase A2 catalytic domain"/>
    <property type="match status" value="1"/>
</dbReference>
<dbReference type="EMBL" id="JAWJZI010000004">
    <property type="protein sequence ID" value="MDV5169616.1"/>
    <property type="molecule type" value="Genomic_DNA"/>
</dbReference>
<dbReference type="PROSITE" id="PS51635">
    <property type="entry name" value="PNPLA"/>
    <property type="match status" value="1"/>
</dbReference>
<evidence type="ECO:0000256" key="4">
    <source>
        <dbReference type="PROSITE-ProRule" id="PRU01161"/>
    </source>
</evidence>
<feature type="active site" description="Nucleophile" evidence="4">
    <location>
        <position position="119"/>
    </location>
</feature>
<dbReference type="Proteomes" id="UP001186452">
    <property type="component" value="Unassembled WGS sequence"/>
</dbReference>
<sequence>MLRTLITFLFASLIAACSNQMHRNAPLVQLSSSDRLFDSQKIRAWGDQPFLIEDYLAIELERSDSFDRSLIVDEEGTLKPQHYLTISGGGANGAYGAGLMNGLTKSGQRPEYRFVTGISTGAILGLYAFLGEDYNHKLEEFYTQTSDEDLYQTRYFWQLFSSPSLLDTSKFEALVRDEIDREMMDRVKEQHLRGRTFLVKTTDLDSQRPVIWNMGVIAMLDGAEAEYLFESVIIASASIPGLFEPVLIPVEVDGVIYDELHVDGGVVAQVFFIPEDLDIEQFEMVENSQFSELGISLSDRRESHIWLINNSRIGNVWQPVQPRLTDITGRSISTMLKHQGRNNLVQIYKQSQLTNSTFNLSYINHQVPDAPEHAPFDQDYMQHIYCYGYAQGLNPHHWSHRFPDNSEMQATIPANNLALDIKSFNWERVELGLEKSIKQCLIRLRNEG</sequence>
<feature type="active site" description="Proton acceptor" evidence="4">
    <location>
        <position position="263"/>
    </location>
</feature>
<reference evidence="6 7" key="1">
    <citation type="submission" date="2023-10" db="EMBL/GenBank/DDBJ databases">
        <title>Marine bacteria isolated from horseshoe crab.</title>
        <authorList>
            <person name="Cheng T.H."/>
        </authorList>
    </citation>
    <scope>NUCLEOTIDE SEQUENCE [LARGE SCALE GENOMIC DNA]</scope>
    <source>
        <strain evidence="6 7">HSC6</strain>
    </source>
</reference>
<dbReference type="Pfam" id="PF01734">
    <property type="entry name" value="Patatin"/>
    <property type="match status" value="1"/>
</dbReference>
<comment type="caution">
    <text evidence="6">The sequence shown here is derived from an EMBL/GenBank/DDBJ whole genome shotgun (WGS) entry which is preliminary data.</text>
</comment>
<gene>
    <name evidence="6" type="ORF">R2X38_11480</name>
</gene>
<evidence type="ECO:0000259" key="5">
    <source>
        <dbReference type="PROSITE" id="PS51635"/>
    </source>
</evidence>
<evidence type="ECO:0000256" key="2">
    <source>
        <dbReference type="ARBA" id="ARBA00022963"/>
    </source>
</evidence>
<keyword evidence="3 4" id="KW-0443">Lipid metabolism</keyword>
<evidence type="ECO:0000313" key="6">
    <source>
        <dbReference type="EMBL" id="MDV5169616.1"/>
    </source>
</evidence>
<keyword evidence="1 4" id="KW-0378">Hydrolase</keyword>
<proteinExistence type="predicted"/>
<dbReference type="InterPro" id="IPR002641">
    <property type="entry name" value="PNPLA_dom"/>
</dbReference>
<feature type="short sequence motif" description="GXSXG" evidence="4">
    <location>
        <begin position="117"/>
        <end position="121"/>
    </location>
</feature>
<dbReference type="RefSeq" id="WP_317522374.1">
    <property type="nucleotide sequence ID" value="NZ_JAWJZI010000004.1"/>
</dbReference>
<protein>
    <submittedName>
        <fullName evidence="6">Patatin-like phospholipase family protein</fullName>
    </submittedName>
</protein>
<name>A0ABU3ZHK1_9GAMM</name>
<keyword evidence="2 4" id="KW-0442">Lipid degradation</keyword>
<dbReference type="PANTHER" id="PTHR14226">
    <property type="entry name" value="NEUROPATHY TARGET ESTERASE/SWISS CHEESE D.MELANOGASTER"/>
    <property type="match status" value="1"/>
</dbReference>
<dbReference type="InterPro" id="IPR050301">
    <property type="entry name" value="NTE"/>
</dbReference>
<dbReference type="PROSITE" id="PS51257">
    <property type="entry name" value="PROKAR_LIPOPROTEIN"/>
    <property type="match status" value="1"/>
</dbReference>
<dbReference type="SUPFAM" id="SSF52151">
    <property type="entry name" value="FabD/lysophospholipase-like"/>
    <property type="match status" value="1"/>
</dbReference>
<organism evidence="6 7">
    <name type="scientific">Photobacterium rosenbergii</name>
    <dbReference type="NCBI Taxonomy" id="294936"/>
    <lineage>
        <taxon>Bacteria</taxon>
        <taxon>Pseudomonadati</taxon>
        <taxon>Pseudomonadota</taxon>
        <taxon>Gammaproteobacteria</taxon>
        <taxon>Vibrionales</taxon>
        <taxon>Vibrionaceae</taxon>
        <taxon>Photobacterium</taxon>
    </lineage>
</organism>
<feature type="short sequence motif" description="DGA/G" evidence="4">
    <location>
        <begin position="263"/>
        <end position="265"/>
    </location>
</feature>
<feature type="domain" description="PNPLA" evidence="5">
    <location>
        <begin position="84"/>
        <end position="276"/>
    </location>
</feature>
<dbReference type="PANTHER" id="PTHR14226:SF74">
    <property type="entry name" value="BLR4684 PROTEIN"/>
    <property type="match status" value="1"/>
</dbReference>
<evidence type="ECO:0000256" key="1">
    <source>
        <dbReference type="ARBA" id="ARBA00022801"/>
    </source>
</evidence>
<feature type="short sequence motif" description="GXGXXG" evidence="4">
    <location>
        <begin position="88"/>
        <end position="93"/>
    </location>
</feature>
<accession>A0ABU3ZHK1</accession>
<evidence type="ECO:0000256" key="3">
    <source>
        <dbReference type="ARBA" id="ARBA00023098"/>
    </source>
</evidence>
<keyword evidence="7" id="KW-1185">Reference proteome</keyword>